<organism evidence="2 3">
    <name type="scientific">Fluviicoccus keumensis</name>
    <dbReference type="NCBI Taxonomy" id="1435465"/>
    <lineage>
        <taxon>Bacteria</taxon>
        <taxon>Pseudomonadati</taxon>
        <taxon>Pseudomonadota</taxon>
        <taxon>Gammaproteobacteria</taxon>
        <taxon>Moraxellales</taxon>
        <taxon>Moraxellaceae</taxon>
        <taxon>Fluviicoccus</taxon>
    </lineage>
</organism>
<dbReference type="Proteomes" id="UP000292423">
    <property type="component" value="Unassembled WGS sequence"/>
</dbReference>
<protein>
    <submittedName>
        <fullName evidence="2">Uncharacterized protein</fullName>
    </submittedName>
</protein>
<comment type="caution">
    <text evidence="2">The sequence shown here is derived from an EMBL/GenBank/DDBJ whole genome shotgun (WGS) entry which is preliminary data.</text>
</comment>
<keyword evidence="1" id="KW-0812">Transmembrane</keyword>
<name>A0A4Q7ZDG2_9GAMM</name>
<feature type="transmembrane region" description="Helical" evidence="1">
    <location>
        <begin position="217"/>
        <end position="239"/>
    </location>
</feature>
<keyword evidence="1" id="KW-0472">Membrane</keyword>
<accession>A0A4Q7ZDG2</accession>
<dbReference type="RefSeq" id="WP_130411357.1">
    <property type="nucleotide sequence ID" value="NZ_SHKX01000010.1"/>
</dbReference>
<sequence length="244" mass="27940">MHGLVKWMMWGGLILLALGIWKQDDLPDRVGYDQVLLQEPEQTAISRPAFTETVGGITYTIQPKFHYTLYGLVVSLHDAGSWKDYLHEKWNDNLNVLDLCVIWGRNVSESAWRNIEFSSGQFTCNFFTRSSEAYHKFNQAQISNNHLLTANPDLARRLRDVRIGDQIRLRGYLAEYSHHHSFAFKRGTSTVRTDTGNGACETLYVEDLQVLRRGQGVWGWLKWLGAILLATGLLGWMSLPVQVR</sequence>
<dbReference type="OrthoDB" id="6706661at2"/>
<evidence type="ECO:0000313" key="3">
    <source>
        <dbReference type="Proteomes" id="UP000292423"/>
    </source>
</evidence>
<gene>
    <name evidence="2" type="ORF">EV700_1037</name>
</gene>
<reference evidence="2 3" key="1">
    <citation type="submission" date="2019-02" db="EMBL/GenBank/DDBJ databases">
        <title>Genomic Encyclopedia of Type Strains, Phase IV (KMG-IV): sequencing the most valuable type-strain genomes for metagenomic binning, comparative biology and taxonomic classification.</title>
        <authorList>
            <person name="Goeker M."/>
        </authorList>
    </citation>
    <scope>NUCLEOTIDE SEQUENCE [LARGE SCALE GENOMIC DNA]</scope>
    <source>
        <strain evidence="2 3">DSM 105135</strain>
    </source>
</reference>
<keyword evidence="3" id="KW-1185">Reference proteome</keyword>
<evidence type="ECO:0000256" key="1">
    <source>
        <dbReference type="SAM" id="Phobius"/>
    </source>
</evidence>
<evidence type="ECO:0000313" key="2">
    <source>
        <dbReference type="EMBL" id="RZU48065.1"/>
    </source>
</evidence>
<keyword evidence="1" id="KW-1133">Transmembrane helix</keyword>
<dbReference type="EMBL" id="SHKX01000010">
    <property type="protein sequence ID" value="RZU48065.1"/>
    <property type="molecule type" value="Genomic_DNA"/>
</dbReference>
<dbReference type="AlphaFoldDB" id="A0A4Q7ZDG2"/>
<proteinExistence type="predicted"/>